<sequence>MLFKRRKQDGFWTRLRVYLWPRRNHARSSRYVWKRVMRIRATPRAIGLGFAIGVFASFTPFMGFHFVLSFALAWLLRASFIAAGLGTAVGNPITFPFIWAATLELGRMILGRSVEISSGAEGFLHTLKAYGFKAVWDPYILPMIVGGVPMGIVAGALFYFPLRKATAAFQQRRLSKKIVKAQAKTQELAKCADEKSKQSAVHSANAEASS</sequence>
<dbReference type="Proteomes" id="UP001477870">
    <property type="component" value="Unassembled WGS sequence"/>
</dbReference>
<keyword evidence="1" id="KW-0472">Membrane</keyword>
<evidence type="ECO:0000256" key="1">
    <source>
        <dbReference type="SAM" id="Phobius"/>
    </source>
</evidence>
<dbReference type="InterPro" id="IPR018639">
    <property type="entry name" value="DUF2062"/>
</dbReference>
<dbReference type="PANTHER" id="PTHR40547:SF1">
    <property type="entry name" value="SLL0298 PROTEIN"/>
    <property type="match status" value="1"/>
</dbReference>
<keyword evidence="1" id="KW-1133">Transmembrane helix</keyword>
<evidence type="ECO:0000313" key="3">
    <source>
        <dbReference type="EMBL" id="MEM5500484.1"/>
    </source>
</evidence>
<proteinExistence type="predicted"/>
<feature type="domain" description="DUF2062" evidence="2">
    <location>
        <begin position="27"/>
        <end position="173"/>
    </location>
</feature>
<dbReference type="PANTHER" id="PTHR40547">
    <property type="entry name" value="SLL0298 PROTEIN"/>
    <property type="match status" value="1"/>
</dbReference>
<dbReference type="Pfam" id="PF09835">
    <property type="entry name" value="DUF2062"/>
    <property type="match status" value="1"/>
</dbReference>
<organism evidence="3 4">
    <name type="scientific">Ahrensia kielensis</name>
    <dbReference type="NCBI Taxonomy" id="76980"/>
    <lineage>
        <taxon>Bacteria</taxon>
        <taxon>Pseudomonadati</taxon>
        <taxon>Pseudomonadota</taxon>
        <taxon>Alphaproteobacteria</taxon>
        <taxon>Hyphomicrobiales</taxon>
        <taxon>Ahrensiaceae</taxon>
        <taxon>Ahrensia</taxon>
    </lineage>
</organism>
<reference evidence="3 4" key="1">
    <citation type="submission" date="2024-03" db="EMBL/GenBank/DDBJ databases">
        <title>Community enrichment and isolation of bacterial strains for fucoidan degradation.</title>
        <authorList>
            <person name="Sichert A."/>
        </authorList>
    </citation>
    <scope>NUCLEOTIDE SEQUENCE [LARGE SCALE GENOMIC DNA]</scope>
    <source>
        <strain evidence="3 4">AS62</strain>
    </source>
</reference>
<evidence type="ECO:0000313" key="4">
    <source>
        <dbReference type="Proteomes" id="UP001477870"/>
    </source>
</evidence>
<dbReference type="RefSeq" id="WP_018687441.1">
    <property type="nucleotide sequence ID" value="NZ_JBBMQO010000002.1"/>
</dbReference>
<evidence type="ECO:0000259" key="2">
    <source>
        <dbReference type="Pfam" id="PF09835"/>
    </source>
</evidence>
<dbReference type="EMBL" id="JBBMQO010000002">
    <property type="protein sequence ID" value="MEM5500484.1"/>
    <property type="molecule type" value="Genomic_DNA"/>
</dbReference>
<accession>A0ABU9T2X9</accession>
<feature type="transmembrane region" description="Helical" evidence="1">
    <location>
        <begin position="45"/>
        <end position="76"/>
    </location>
</feature>
<gene>
    <name evidence="3" type="ORF">WNY59_02670</name>
</gene>
<protein>
    <submittedName>
        <fullName evidence="3">DUF2062 domain-containing protein</fullName>
    </submittedName>
</protein>
<feature type="transmembrane region" description="Helical" evidence="1">
    <location>
        <begin position="139"/>
        <end position="162"/>
    </location>
</feature>
<keyword evidence="4" id="KW-1185">Reference proteome</keyword>
<name>A0ABU9T2X9_9HYPH</name>
<comment type="caution">
    <text evidence="3">The sequence shown here is derived from an EMBL/GenBank/DDBJ whole genome shotgun (WGS) entry which is preliminary data.</text>
</comment>
<keyword evidence="1" id="KW-0812">Transmembrane</keyword>